<evidence type="ECO:0000313" key="2">
    <source>
        <dbReference type="Proteomes" id="UP000663131"/>
    </source>
</evidence>
<dbReference type="RefSeq" id="XP_041137977.1">
    <property type="nucleotide sequence ID" value="XM_041279763.1"/>
</dbReference>
<dbReference type="AlphaFoldDB" id="A0A871R9W6"/>
<dbReference type="EMBL" id="CP063136">
    <property type="protein sequence ID" value="QOU21484.1"/>
    <property type="molecule type" value="Genomic_DNA"/>
</dbReference>
<dbReference type="Proteomes" id="UP000663131">
    <property type="component" value="Chromosome 8"/>
</dbReference>
<organism evidence="1 2">
    <name type="scientific">Dekkera bruxellensis</name>
    <name type="common">Brettanomyces custersii</name>
    <dbReference type="NCBI Taxonomy" id="5007"/>
    <lineage>
        <taxon>Eukaryota</taxon>
        <taxon>Fungi</taxon>
        <taxon>Dikarya</taxon>
        <taxon>Ascomycota</taxon>
        <taxon>Saccharomycotina</taxon>
        <taxon>Pichiomycetes</taxon>
        <taxon>Pichiales</taxon>
        <taxon>Pichiaceae</taxon>
        <taxon>Brettanomyces</taxon>
    </lineage>
</organism>
<protein>
    <submittedName>
        <fullName evidence="1">Uncharacterized protein</fullName>
    </submittedName>
</protein>
<proteinExistence type="predicted"/>
<dbReference type="OrthoDB" id="3344688at2759"/>
<reference evidence="1" key="2">
    <citation type="journal article" name="BMC Genomics">
        <title>New genome assemblies reveal patterns of domestication and adaptation across Brettanomyces (Dekkera) species.</title>
        <authorList>
            <person name="Roach M.J."/>
            <person name="Borneman A.R."/>
        </authorList>
    </citation>
    <scope>NUCLEOTIDE SEQUENCE</scope>
    <source>
        <strain evidence="1">UCD 2041</strain>
    </source>
</reference>
<evidence type="ECO:0000313" key="1">
    <source>
        <dbReference type="EMBL" id="QOU21484.1"/>
    </source>
</evidence>
<dbReference type="KEGG" id="bbrx:BRETT_001208"/>
<gene>
    <name evidence="1" type="ORF">BRETT_001208</name>
</gene>
<dbReference type="GeneID" id="64573133"/>
<reference evidence="1" key="1">
    <citation type="submission" date="2020-10" db="EMBL/GenBank/DDBJ databases">
        <authorList>
            <person name="Palmer J.M."/>
        </authorList>
    </citation>
    <scope>NUCLEOTIDE SEQUENCE</scope>
    <source>
        <strain evidence="1">UCD 2041</strain>
    </source>
</reference>
<accession>A0A871R9W6</accession>
<name>A0A871R9W6_DEKBR</name>
<sequence>MTNGSIFWKSRSQSMIAKYLQHAEYITLVNASNYGYILQHLMKIIKTISNLKLRSDIVAYYEDNQSNIIMDESETPTKCENLMDIDRNVIKDSVATQEAAIVKIGTENQITDILTKPTSIAIFDKLMPYILELSDFKELIKSIND</sequence>